<evidence type="ECO:0000313" key="1">
    <source>
        <dbReference type="EMBL" id="EFH66319.1"/>
    </source>
</evidence>
<dbReference type="EMBL" id="GL348713">
    <property type="protein sequence ID" value="EFH66319.1"/>
    <property type="molecule type" value="Genomic_DNA"/>
</dbReference>
<keyword evidence="2" id="KW-1185">Reference proteome</keyword>
<reference evidence="2" key="1">
    <citation type="journal article" date="2011" name="Nat. Genet.">
        <title>The Arabidopsis lyrata genome sequence and the basis of rapid genome size change.</title>
        <authorList>
            <person name="Hu T.T."/>
            <person name="Pattyn P."/>
            <person name="Bakker E.G."/>
            <person name="Cao J."/>
            <person name="Cheng J.-F."/>
            <person name="Clark R.M."/>
            <person name="Fahlgren N."/>
            <person name="Fawcett J.A."/>
            <person name="Grimwood J."/>
            <person name="Gundlach H."/>
            <person name="Haberer G."/>
            <person name="Hollister J.D."/>
            <person name="Ossowski S."/>
            <person name="Ottilar R.P."/>
            <person name="Salamov A.A."/>
            <person name="Schneeberger K."/>
            <person name="Spannagl M."/>
            <person name="Wang X."/>
            <person name="Yang L."/>
            <person name="Nasrallah M.E."/>
            <person name="Bergelson J."/>
            <person name="Carrington J.C."/>
            <person name="Gaut B.S."/>
            <person name="Schmutz J."/>
            <person name="Mayer K.F.X."/>
            <person name="Van de Peer Y."/>
            <person name="Grigoriev I.V."/>
            <person name="Nordborg M."/>
            <person name="Weigel D."/>
            <person name="Guo Y.-L."/>
        </authorList>
    </citation>
    <scope>NUCLEOTIDE SEQUENCE [LARGE SCALE GENOMIC DNA]</scope>
    <source>
        <strain evidence="2">cv. MN47</strain>
    </source>
</reference>
<proteinExistence type="predicted"/>
<sequence>MAPQPALSIVQDLPSCWIRLVTEHKPLSPGTQTEHNQGCSQLAMFGKILMRNMTISREDKFSSSIHVTPLFHISSRRHPKSTLKA</sequence>
<name>D7KBL5_ARALL</name>
<dbReference type="Proteomes" id="UP000008694">
    <property type="component" value="Unassembled WGS sequence"/>
</dbReference>
<dbReference type="Gramene" id="scaffold_101628.1">
    <property type="protein sequence ID" value="scaffold_101628.1"/>
    <property type="gene ID" value="scaffold_101628.1"/>
</dbReference>
<gene>
    <name evidence="1" type="ORF">ARALYDRAFT_888834</name>
</gene>
<accession>D7KBL5</accession>
<organism evidence="2">
    <name type="scientific">Arabidopsis lyrata subsp. lyrata</name>
    <name type="common">Lyre-leaved rock-cress</name>
    <dbReference type="NCBI Taxonomy" id="81972"/>
    <lineage>
        <taxon>Eukaryota</taxon>
        <taxon>Viridiplantae</taxon>
        <taxon>Streptophyta</taxon>
        <taxon>Embryophyta</taxon>
        <taxon>Tracheophyta</taxon>
        <taxon>Spermatophyta</taxon>
        <taxon>Magnoliopsida</taxon>
        <taxon>eudicotyledons</taxon>
        <taxon>Gunneridae</taxon>
        <taxon>Pentapetalae</taxon>
        <taxon>rosids</taxon>
        <taxon>malvids</taxon>
        <taxon>Brassicales</taxon>
        <taxon>Brassicaceae</taxon>
        <taxon>Camelineae</taxon>
        <taxon>Arabidopsis</taxon>
    </lineage>
</organism>
<protein>
    <submittedName>
        <fullName evidence="1">Uncharacterized protein</fullName>
    </submittedName>
</protein>
<evidence type="ECO:0000313" key="2">
    <source>
        <dbReference type="Proteomes" id="UP000008694"/>
    </source>
</evidence>
<dbReference type="HOGENOM" id="CLU_2515691_0_0_1"/>
<dbReference type="AlphaFoldDB" id="D7KBL5"/>